<dbReference type="AlphaFoldDB" id="A0A916YNM5"/>
<accession>A0A916YNM5</accession>
<keyword evidence="2" id="KW-1185">Reference proteome</keyword>
<evidence type="ECO:0000313" key="2">
    <source>
        <dbReference type="Proteomes" id="UP000612456"/>
    </source>
</evidence>
<dbReference type="Gene3D" id="3.20.20.70">
    <property type="entry name" value="Aldolase class I"/>
    <property type="match status" value="1"/>
</dbReference>
<gene>
    <name evidence="1" type="ORF">GCM10010911_09330</name>
</gene>
<comment type="caution">
    <text evidence="1">The sequence shown here is derived from an EMBL/GenBank/DDBJ whole genome shotgun (WGS) entry which is preliminary data.</text>
</comment>
<proteinExistence type="predicted"/>
<name>A0A916YNM5_9BACL</name>
<reference evidence="1" key="1">
    <citation type="journal article" date="2014" name="Int. J. Syst. Evol. Microbiol.">
        <title>Complete genome sequence of Corynebacterium casei LMG S-19264T (=DSM 44701T), isolated from a smear-ripened cheese.</title>
        <authorList>
            <consortium name="US DOE Joint Genome Institute (JGI-PGF)"/>
            <person name="Walter F."/>
            <person name="Albersmeier A."/>
            <person name="Kalinowski J."/>
            <person name="Ruckert C."/>
        </authorList>
    </citation>
    <scope>NUCLEOTIDE SEQUENCE</scope>
    <source>
        <strain evidence="1">CGMCC 1.15178</strain>
    </source>
</reference>
<dbReference type="SUPFAM" id="SSF51445">
    <property type="entry name" value="(Trans)glycosidases"/>
    <property type="match status" value="1"/>
</dbReference>
<reference evidence="1" key="2">
    <citation type="submission" date="2020-09" db="EMBL/GenBank/DDBJ databases">
        <authorList>
            <person name="Sun Q."/>
            <person name="Zhou Y."/>
        </authorList>
    </citation>
    <scope>NUCLEOTIDE SEQUENCE</scope>
    <source>
        <strain evidence="1">CGMCC 1.15178</strain>
    </source>
</reference>
<dbReference type="EMBL" id="BMHP01000001">
    <property type="protein sequence ID" value="GGD53949.1"/>
    <property type="molecule type" value="Genomic_DNA"/>
</dbReference>
<dbReference type="InterPro" id="IPR013785">
    <property type="entry name" value="Aldolase_TIM"/>
</dbReference>
<organism evidence="1 2">
    <name type="scientific">Paenibacillus nasutitermitis</name>
    <dbReference type="NCBI Taxonomy" id="1652958"/>
    <lineage>
        <taxon>Bacteria</taxon>
        <taxon>Bacillati</taxon>
        <taxon>Bacillota</taxon>
        <taxon>Bacilli</taxon>
        <taxon>Bacillales</taxon>
        <taxon>Paenibacillaceae</taxon>
        <taxon>Paenibacillus</taxon>
    </lineage>
</organism>
<dbReference type="InterPro" id="IPR017853">
    <property type="entry name" value="GH"/>
</dbReference>
<dbReference type="Proteomes" id="UP000612456">
    <property type="component" value="Unassembled WGS sequence"/>
</dbReference>
<sequence length="688" mass="77757">MLKLKMENNTPKLVGAGSALSFSERPYQYEIISRLEKGTIHQETIAALVENQDGGMTICSGSFPDSGLVLEQSFQYVEDGVSETLTLSNPNPSPVHIDQVRFGFTALLNDRESWRLCAIPFKVQLDGSKHDYTVDELIAGKGKNAAYVDASREEPSFTEEGLRSEAWAWGDASGGLVIIKYNNEQIEYSMARVDSVVEGKEEKVLRFGGAGLALYGEPSGTRVLEPGESFKFGQTFYYLYEGEIGQAYKRYRSFLKDRGHTFPQDYNPPVNWNVLYDIGWHHSDADQLREHYHRDAVLQEAAKAQDCGCELLYLDPGWEVAEGLTLWDESRLGDVNGLVVQLKEEYGLDLGYRTILRAYKPHWKEEYMVRHSYGLMQPEKMEPVWGYHFEEPCLCNPAYFEVKLKRILAITSQGIRFMMFDEMDWRGPCYDPSHGHPVPSTPLHHIEAVYRLAEAVRNHCPVVLTEVHDPVWPWSNALYAPTYFRQGAQGIGSYNENWGFEYMWNCIEDLKTGKALALYYYNLGCSIPLYLHITMAADNDACVFFWWTASTVRHLGIGGKTSHPTVEFAGELAPYDKEQRYEGYKNQMALYQRLKAYFVRGTFHGLAEHIHLHTLEGQEGGVINVFNLADEELELVFTVPANLLGSQGNLKVVGAEGQWQEASAEFRLVLGPMSPGVVAVGEAAELIE</sequence>
<protein>
    <submittedName>
        <fullName evidence="1">Uncharacterized protein</fullName>
    </submittedName>
</protein>
<dbReference type="RefSeq" id="WP_188989566.1">
    <property type="nucleotide sequence ID" value="NZ_BMHP01000001.1"/>
</dbReference>
<evidence type="ECO:0000313" key="1">
    <source>
        <dbReference type="EMBL" id="GGD53949.1"/>
    </source>
</evidence>